<gene>
    <name evidence="1" type="ORF">L248_1846</name>
</gene>
<dbReference type="AlphaFoldDB" id="U4TQP8"/>
<name>U4TQP8_9LACO</name>
<dbReference type="OrthoDB" id="2286959at2"/>
<keyword evidence="2" id="KW-1185">Reference proteome</keyword>
<evidence type="ECO:0008006" key="3">
    <source>
        <dbReference type="Google" id="ProtNLM"/>
    </source>
</evidence>
<dbReference type="HOGENOM" id="CLU_1097488_0_0_9"/>
<dbReference type="RefSeq" id="WP_022528713.1">
    <property type="nucleotide sequence ID" value="NZ_KI271584.1"/>
</dbReference>
<dbReference type="eggNOG" id="COG0456">
    <property type="taxonomic scope" value="Bacteria"/>
</dbReference>
<reference evidence="2" key="1">
    <citation type="journal article" date="2013" name="Genome Announc.">
        <title>Whole-Genome Sequencing of Lactobacillus shenzhenensis Strain LY-73T.</title>
        <authorList>
            <person name="Lin Z."/>
            <person name="Liu Z."/>
            <person name="Yang R."/>
            <person name="Zou Y."/>
            <person name="Wan D."/>
            <person name="Chen J."/>
            <person name="Guo M."/>
            <person name="Zhao J."/>
            <person name="Fang C."/>
            <person name="Yang R."/>
            <person name="Liu F."/>
        </authorList>
    </citation>
    <scope>NUCLEOTIDE SEQUENCE [LARGE SCALE GENOMIC DNA]</scope>
    <source>
        <strain evidence="2">LY-73</strain>
    </source>
</reference>
<organism evidence="1 2">
    <name type="scientific">Schleiferilactobacillus shenzhenensis LY-73</name>
    <dbReference type="NCBI Taxonomy" id="1231336"/>
    <lineage>
        <taxon>Bacteria</taxon>
        <taxon>Bacillati</taxon>
        <taxon>Bacillota</taxon>
        <taxon>Bacilli</taxon>
        <taxon>Lactobacillales</taxon>
        <taxon>Lactobacillaceae</taxon>
        <taxon>Schleiferilactobacillus</taxon>
    </lineage>
</organism>
<evidence type="ECO:0000313" key="1">
    <source>
        <dbReference type="EMBL" id="ERL65770.1"/>
    </source>
</evidence>
<dbReference type="Proteomes" id="UP000030647">
    <property type="component" value="Unassembled WGS sequence"/>
</dbReference>
<sequence length="291" mass="33725">MKQQLKDEITALLRPVSRQADIWVKWQKNPDTVKTYRDNDGQLVGITVFSTNDFHPHAQGFTSYVQLGSESLYPLLLADVQLIARKNHKDRLATWEYLPLSHFSEWLLAHGFTEWRQTVMPTVPLADIAVPHRRHQNKRLMTLPELKRDESNLYGELMWTSLSDYAHNHLINPVKKMDDFDEWPQQFADVIQDAPIAIANQTPHIGAYTFLFEDDPHVLTMSWVGANHINNLRALQAAQINWAKEHGFTTLRGEFDSTDYWAWTTLHEWPFRPAPVYAMLGCPLPQEETAQ</sequence>
<accession>U4TQP8</accession>
<protein>
    <recommendedName>
        <fullName evidence="3">N-acetyltransferase domain-containing protein</fullName>
    </recommendedName>
</protein>
<proteinExistence type="predicted"/>
<dbReference type="STRING" id="1231336.L248_1846"/>
<dbReference type="EMBL" id="KI271584">
    <property type="protein sequence ID" value="ERL65770.1"/>
    <property type="molecule type" value="Genomic_DNA"/>
</dbReference>
<evidence type="ECO:0000313" key="2">
    <source>
        <dbReference type="Proteomes" id="UP000030647"/>
    </source>
</evidence>